<dbReference type="Gene3D" id="3.40.630.30">
    <property type="match status" value="1"/>
</dbReference>
<dbReference type="PANTHER" id="PTHR43441:SF10">
    <property type="entry name" value="ACETYLTRANSFERASE"/>
    <property type="match status" value="1"/>
</dbReference>
<evidence type="ECO:0000256" key="1">
    <source>
        <dbReference type="SAM" id="MobiDB-lite"/>
    </source>
</evidence>
<dbReference type="PROSITE" id="PS51186">
    <property type="entry name" value="GNAT"/>
    <property type="match status" value="1"/>
</dbReference>
<keyword evidence="4" id="KW-1185">Reference proteome</keyword>
<feature type="region of interest" description="Disordered" evidence="1">
    <location>
        <begin position="206"/>
        <end position="235"/>
    </location>
</feature>
<name>A0ABQ3P6Q0_9ACTN</name>
<protein>
    <submittedName>
        <fullName evidence="3">Acetyltransferase</fullName>
    </submittedName>
</protein>
<dbReference type="InterPro" id="IPR016181">
    <property type="entry name" value="Acyl_CoA_acyltransferase"/>
</dbReference>
<dbReference type="SUPFAM" id="SSF55729">
    <property type="entry name" value="Acyl-CoA N-acyltransferases (Nat)"/>
    <property type="match status" value="1"/>
</dbReference>
<feature type="domain" description="N-acetyltransferase" evidence="2">
    <location>
        <begin position="34"/>
        <end position="197"/>
    </location>
</feature>
<dbReference type="InterPro" id="IPR000182">
    <property type="entry name" value="GNAT_dom"/>
</dbReference>
<sequence>MVGRCRAFRKVFASARPGPHNPGMDPITLTSERLRLRSFVPEDEDVVYAHCQDPAIRRWTTVPDPYPREAATFFLNRIVPDGWRDDTDYSFAIEPLDGGPLFAATGLHQRGSGVWEVGFWLAPGHRGRGYMTEAVRTAAHWAFTGLGCVRLIWRAEIGNTGSRAVAERVGFALEGVQRAGLLHNGTLRDAWVGSLLPSDFGLPSPVPYLPPREAPPSADPRATAQDGPGAVGPGA</sequence>
<dbReference type="Pfam" id="PF13302">
    <property type="entry name" value="Acetyltransf_3"/>
    <property type="match status" value="1"/>
</dbReference>
<accession>A0ABQ3P6Q0</accession>
<evidence type="ECO:0000259" key="2">
    <source>
        <dbReference type="PROSITE" id="PS51186"/>
    </source>
</evidence>
<evidence type="ECO:0000313" key="4">
    <source>
        <dbReference type="Proteomes" id="UP001052739"/>
    </source>
</evidence>
<reference evidence="3" key="1">
    <citation type="submission" date="2024-05" db="EMBL/GenBank/DDBJ databases">
        <title>Whole genome shotgun sequence of Streptomyces hydrogenans NBRC 13475.</title>
        <authorList>
            <person name="Komaki H."/>
            <person name="Tamura T."/>
        </authorList>
    </citation>
    <scope>NUCLEOTIDE SEQUENCE</scope>
    <source>
        <strain evidence="3">NBRC 13475</strain>
    </source>
</reference>
<comment type="caution">
    <text evidence="3">The sequence shown here is derived from an EMBL/GenBank/DDBJ whole genome shotgun (WGS) entry which is preliminary data.</text>
</comment>
<gene>
    <name evidence="3" type="ORF">Shyd_20750</name>
</gene>
<dbReference type="EMBL" id="BNDW01000019">
    <property type="protein sequence ID" value="GHI20704.1"/>
    <property type="molecule type" value="Genomic_DNA"/>
</dbReference>
<feature type="compositionally biased region" description="Pro residues" evidence="1">
    <location>
        <begin position="206"/>
        <end position="218"/>
    </location>
</feature>
<dbReference type="Proteomes" id="UP001052739">
    <property type="component" value="Unassembled WGS sequence"/>
</dbReference>
<organism evidence="3 4">
    <name type="scientific">Streptomyces hydrogenans</name>
    <dbReference type="NCBI Taxonomy" id="1873719"/>
    <lineage>
        <taxon>Bacteria</taxon>
        <taxon>Bacillati</taxon>
        <taxon>Actinomycetota</taxon>
        <taxon>Actinomycetes</taxon>
        <taxon>Kitasatosporales</taxon>
        <taxon>Streptomycetaceae</taxon>
        <taxon>Streptomyces</taxon>
    </lineage>
</organism>
<proteinExistence type="predicted"/>
<dbReference type="InterPro" id="IPR051908">
    <property type="entry name" value="Ribosomal_N-acetyltransferase"/>
</dbReference>
<dbReference type="PANTHER" id="PTHR43441">
    <property type="entry name" value="RIBOSOMAL-PROTEIN-SERINE ACETYLTRANSFERASE"/>
    <property type="match status" value="1"/>
</dbReference>
<evidence type="ECO:0000313" key="3">
    <source>
        <dbReference type="EMBL" id="GHI20704.1"/>
    </source>
</evidence>